<dbReference type="SUPFAM" id="SSF53383">
    <property type="entry name" value="PLP-dependent transferases"/>
    <property type="match status" value="1"/>
</dbReference>
<dbReference type="FunFam" id="3.40.640.10:FF:000023">
    <property type="entry name" value="Transcriptional regulator, GntR family"/>
    <property type="match status" value="1"/>
</dbReference>
<dbReference type="InterPro" id="IPR036388">
    <property type="entry name" value="WH-like_DNA-bd_sf"/>
</dbReference>
<gene>
    <name evidence="10" type="ORF">CWD94_06285</name>
</gene>
<dbReference type="InterPro" id="IPR015422">
    <property type="entry name" value="PyrdxlP-dep_Trfase_small"/>
</dbReference>
<dbReference type="InterPro" id="IPR036390">
    <property type="entry name" value="WH_DNA-bd_sf"/>
</dbReference>
<name>A0A2M9Q8W7_9BACI</name>
<dbReference type="PANTHER" id="PTHR46577:SF2">
    <property type="entry name" value="TRANSCRIPTIONAL REGULATORY PROTEIN"/>
    <property type="match status" value="1"/>
</dbReference>
<dbReference type="PROSITE" id="PS50949">
    <property type="entry name" value="HTH_GNTR"/>
    <property type="match status" value="1"/>
</dbReference>
<sequence length="483" mass="54637">MLDINWRPDRNNPTRLNIQIVNFIKDKIATGEWPVGFKLPSQRTLSEIFCVNRSTVVSALEELAAEGLISGNAGGGTKVINNTWTLMSNNHSYNWLPNISSGLHQSNQNVMQQINQAEFQPDIIRMGSCEPSPELIPNKMIQGVLKKLSKSMASLGYEEPKGNIHLRREVCTYLKTIGIGADPSSVLITSGVSQALQLISLGLLHTNSVVYVEKPSYLYSLRTFQSFGLQLSGIKLDEEGIEIKELVDRHRRRKGAMLFTIPTFQNPTGSVMSLERRKTLVDACDRERLPIIEDDVYRELWFDEQPPQPIKAFDNNGLVLYIGGISKNLSPGLRIGWIVGSEKVIERLADIKMQTDYGTSSLSQNVTTELFSSGLYYQHNDIMRKNVKIRRDVALEALKKYFTGIGTWNIPRGGYFIWLKLNEGISMYQLFTKALSRKILVHPGDLYEFHSNQYLRISYSYASLNEIDYGIKTLSELVAEQIF</sequence>
<keyword evidence="8" id="KW-0804">Transcription</keyword>
<dbReference type="SUPFAM" id="SSF46785">
    <property type="entry name" value="Winged helix' DNA-binding domain"/>
    <property type="match status" value="1"/>
</dbReference>
<dbReference type="InterPro" id="IPR051446">
    <property type="entry name" value="HTH_trans_reg/aminotransferase"/>
</dbReference>
<accession>A0A2M9Q8W7</accession>
<dbReference type="InterPro" id="IPR000524">
    <property type="entry name" value="Tscrpt_reg_HTH_GntR"/>
</dbReference>
<dbReference type="Pfam" id="PF00155">
    <property type="entry name" value="Aminotran_1_2"/>
    <property type="match status" value="1"/>
</dbReference>
<dbReference type="CDD" id="cd07377">
    <property type="entry name" value="WHTH_GntR"/>
    <property type="match status" value="1"/>
</dbReference>
<dbReference type="Proteomes" id="UP000232101">
    <property type="component" value="Unassembled WGS sequence"/>
</dbReference>
<evidence type="ECO:0000256" key="6">
    <source>
        <dbReference type="ARBA" id="ARBA00023015"/>
    </source>
</evidence>
<dbReference type="PANTHER" id="PTHR46577">
    <property type="entry name" value="HTH-TYPE TRANSCRIPTIONAL REGULATORY PROTEIN GABR"/>
    <property type="match status" value="1"/>
</dbReference>
<dbReference type="AlphaFoldDB" id="A0A2M9Q8W7"/>
<dbReference type="SMART" id="SM00345">
    <property type="entry name" value="HTH_GNTR"/>
    <property type="match status" value="1"/>
</dbReference>
<dbReference type="InterPro" id="IPR004839">
    <property type="entry name" value="Aminotransferase_I/II_large"/>
</dbReference>
<evidence type="ECO:0000259" key="9">
    <source>
        <dbReference type="PROSITE" id="PS50949"/>
    </source>
</evidence>
<proteinExistence type="inferred from homology"/>
<dbReference type="Gene3D" id="1.10.10.10">
    <property type="entry name" value="Winged helix-like DNA-binding domain superfamily/Winged helix DNA-binding domain"/>
    <property type="match status" value="1"/>
</dbReference>
<dbReference type="GO" id="GO:0008483">
    <property type="term" value="F:transaminase activity"/>
    <property type="evidence" value="ECO:0007669"/>
    <property type="project" value="UniProtKB-KW"/>
</dbReference>
<evidence type="ECO:0000313" key="11">
    <source>
        <dbReference type="Proteomes" id="UP000232101"/>
    </source>
</evidence>
<evidence type="ECO:0000256" key="5">
    <source>
        <dbReference type="ARBA" id="ARBA00022898"/>
    </source>
</evidence>
<keyword evidence="7" id="KW-0238">DNA-binding</keyword>
<keyword evidence="5" id="KW-0663">Pyridoxal phosphate</keyword>
<keyword evidence="4" id="KW-0808">Transferase</keyword>
<evidence type="ECO:0000256" key="3">
    <source>
        <dbReference type="ARBA" id="ARBA00022576"/>
    </source>
</evidence>
<dbReference type="Gene3D" id="3.40.640.10">
    <property type="entry name" value="Type I PLP-dependent aspartate aminotransferase-like (Major domain)"/>
    <property type="match status" value="1"/>
</dbReference>
<dbReference type="Pfam" id="PF00392">
    <property type="entry name" value="GntR"/>
    <property type="match status" value="1"/>
</dbReference>
<comment type="caution">
    <text evidence="10">The sequence shown here is derived from an EMBL/GenBank/DDBJ whole genome shotgun (WGS) entry which is preliminary data.</text>
</comment>
<dbReference type="InterPro" id="IPR015424">
    <property type="entry name" value="PyrdxlP-dep_Trfase"/>
</dbReference>
<evidence type="ECO:0000256" key="7">
    <source>
        <dbReference type="ARBA" id="ARBA00023125"/>
    </source>
</evidence>
<dbReference type="Gene3D" id="3.90.1150.10">
    <property type="entry name" value="Aspartate Aminotransferase, domain 1"/>
    <property type="match status" value="1"/>
</dbReference>
<feature type="domain" description="HTH gntR-type" evidence="9">
    <location>
        <begin position="14"/>
        <end position="82"/>
    </location>
</feature>
<keyword evidence="3" id="KW-0032">Aminotransferase</keyword>
<dbReference type="GO" id="GO:0030170">
    <property type="term" value="F:pyridoxal phosphate binding"/>
    <property type="evidence" value="ECO:0007669"/>
    <property type="project" value="InterPro"/>
</dbReference>
<evidence type="ECO:0000256" key="8">
    <source>
        <dbReference type="ARBA" id="ARBA00023163"/>
    </source>
</evidence>
<dbReference type="EMBL" id="PHQY01000333">
    <property type="protein sequence ID" value="PJO44514.1"/>
    <property type="molecule type" value="Genomic_DNA"/>
</dbReference>
<dbReference type="RefSeq" id="WP_100542569.1">
    <property type="nucleotide sequence ID" value="NZ_CP158849.1"/>
</dbReference>
<organism evidence="10 11">
    <name type="scientific">Lysinibacillus xylanilyticus</name>
    <dbReference type="NCBI Taxonomy" id="582475"/>
    <lineage>
        <taxon>Bacteria</taxon>
        <taxon>Bacillati</taxon>
        <taxon>Bacillota</taxon>
        <taxon>Bacilli</taxon>
        <taxon>Bacillales</taxon>
        <taxon>Bacillaceae</taxon>
        <taxon>Lysinibacillus</taxon>
    </lineage>
</organism>
<dbReference type="GO" id="GO:0003677">
    <property type="term" value="F:DNA binding"/>
    <property type="evidence" value="ECO:0007669"/>
    <property type="project" value="UniProtKB-KW"/>
</dbReference>
<dbReference type="GO" id="GO:0003700">
    <property type="term" value="F:DNA-binding transcription factor activity"/>
    <property type="evidence" value="ECO:0007669"/>
    <property type="project" value="InterPro"/>
</dbReference>
<protein>
    <submittedName>
        <fullName evidence="10">GntR family transcriptional regulator</fullName>
    </submittedName>
</protein>
<dbReference type="InterPro" id="IPR015421">
    <property type="entry name" value="PyrdxlP-dep_Trfase_major"/>
</dbReference>
<keyword evidence="6" id="KW-0805">Transcription regulation</keyword>
<comment type="cofactor">
    <cofactor evidence="1">
        <name>pyridoxal 5'-phosphate</name>
        <dbReference type="ChEBI" id="CHEBI:597326"/>
    </cofactor>
</comment>
<reference evidence="10 11" key="1">
    <citation type="submission" date="2017-11" db="EMBL/GenBank/DDBJ databases">
        <title>Bacterial isolate from king chilli rhizosphere.</title>
        <authorList>
            <person name="Takhelmayum P."/>
            <person name="Sarangthem I."/>
        </authorList>
    </citation>
    <scope>NUCLEOTIDE SEQUENCE [LARGE SCALE GENOMIC DNA]</scope>
    <source>
        <strain evidence="11">t26</strain>
    </source>
</reference>
<dbReference type="CDD" id="cd00609">
    <property type="entry name" value="AAT_like"/>
    <property type="match status" value="1"/>
</dbReference>
<comment type="similarity">
    <text evidence="2">In the C-terminal section; belongs to the class-I pyridoxal-phosphate-dependent aminotransferase family.</text>
</comment>
<evidence type="ECO:0000313" key="10">
    <source>
        <dbReference type="EMBL" id="PJO44514.1"/>
    </source>
</evidence>
<evidence type="ECO:0000256" key="4">
    <source>
        <dbReference type="ARBA" id="ARBA00022679"/>
    </source>
</evidence>
<dbReference type="PRINTS" id="PR00035">
    <property type="entry name" value="HTHGNTR"/>
</dbReference>
<evidence type="ECO:0000256" key="1">
    <source>
        <dbReference type="ARBA" id="ARBA00001933"/>
    </source>
</evidence>
<evidence type="ECO:0000256" key="2">
    <source>
        <dbReference type="ARBA" id="ARBA00005384"/>
    </source>
</evidence>